<dbReference type="AlphaFoldDB" id="U7VCH1"/>
<dbReference type="eggNOG" id="COG1216">
    <property type="taxonomic scope" value="Bacteria"/>
</dbReference>
<dbReference type="InterPro" id="IPR001173">
    <property type="entry name" value="Glyco_trans_2-like"/>
</dbReference>
<evidence type="ECO:0000313" key="4">
    <source>
        <dbReference type="EMBL" id="ERT69422.1"/>
    </source>
</evidence>
<protein>
    <recommendedName>
        <fullName evidence="3">Glycosyltransferase 2-like domain-containing protein</fullName>
    </recommendedName>
</protein>
<evidence type="ECO:0000259" key="3">
    <source>
        <dbReference type="Pfam" id="PF00535"/>
    </source>
</evidence>
<dbReference type="RefSeq" id="WP_023050197.1">
    <property type="nucleotide sequence ID" value="NZ_KI518152.1"/>
</dbReference>
<dbReference type="CDD" id="cd00761">
    <property type="entry name" value="Glyco_tranf_GTA_type"/>
    <property type="match status" value="1"/>
</dbReference>
<keyword evidence="5" id="KW-1185">Reference proteome</keyword>
<dbReference type="HOGENOM" id="CLU_025996_25_1_0"/>
<proteinExistence type="predicted"/>
<dbReference type="GO" id="GO:0016757">
    <property type="term" value="F:glycosyltransferase activity"/>
    <property type="evidence" value="ECO:0007669"/>
    <property type="project" value="UniProtKB-KW"/>
</dbReference>
<dbReference type="Pfam" id="PF00535">
    <property type="entry name" value="Glycos_transf_2"/>
    <property type="match status" value="1"/>
</dbReference>
<dbReference type="Gene3D" id="3.90.550.10">
    <property type="entry name" value="Spore Coat Polysaccharide Biosynthesis Protein SpsA, Chain A"/>
    <property type="match status" value="1"/>
</dbReference>
<organism evidence="4 5">
    <name type="scientific">Cetobacterium somerae ATCC BAA-474</name>
    <dbReference type="NCBI Taxonomy" id="1319815"/>
    <lineage>
        <taxon>Bacteria</taxon>
        <taxon>Fusobacteriati</taxon>
        <taxon>Fusobacteriota</taxon>
        <taxon>Fusobacteriia</taxon>
        <taxon>Fusobacteriales</taxon>
        <taxon>Fusobacteriaceae</taxon>
        <taxon>Cetobacterium</taxon>
    </lineage>
</organism>
<feature type="non-terminal residue" evidence="4">
    <location>
        <position position="283"/>
    </location>
</feature>
<evidence type="ECO:0000313" key="5">
    <source>
        <dbReference type="Proteomes" id="UP000017081"/>
    </source>
</evidence>
<dbReference type="PANTHER" id="PTHR22916">
    <property type="entry name" value="GLYCOSYLTRANSFERASE"/>
    <property type="match status" value="1"/>
</dbReference>
<evidence type="ECO:0000256" key="1">
    <source>
        <dbReference type="ARBA" id="ARBA00022676"/>
    </source>
</evidence>
<comment type="caution">
    <text evidence="4">The sequence shown here is derived from an EMBL/GenBank/DDBJ whole genome shotgun (WGS) entry which is preliminary data.</text>
</comment>
<sequence>MVPKLTIAVAIYNLENCLEKCLDSLLNQTIKKDTEILLINDGSTDSSELICRRYIEKGLNAKLINKSNGGLTSVRNFSIEKAQGEYLLMIDGDDWLEINTIETIFNNIEDVDLLCFGFNWIFKNKIVIDERFTEKRYYSENITNEIFKNEINTSVWNKVFKVELLKKNNILFPEIRGAEDYIFIYDYLNTCSRVKKITANLYNYYQRESSLSNDKSEEFYLNNLIVLEKLIAKITANNQDNQEFCRYILINYIYLIRDYKKKEQKTMLNKINEKREIIENYLN</sequence>
<dbReference type="EMBL" id="AXZF01000024">
    <property type="protein sequence ID" value="ERT69422.1"/>
    <property type="molecule type" value="Genomic_DNA"/>
</dbReference>
<dbReference type="STRING" id="1319815.HMPREF0202_00651"/>
<dbReference type="Proteomes" id="UP000017081">
    <property type="component" value="Unassembled WGS sequence"/>
</dbReference>
<dbReference type="SUPFAM" id="SSF53448">
    <property type="entry name" value="Nucleotide-diphospho-sugar transferases"/>
    <property type="match status" value="1"/>
</dbReference>
<keyword evidence="1" id="KW-0328">Glycosyltransferase</keyword>
<accession>U7VCH1</accession>
<feature type="domain" description="Glycosyltransferase 2-like" evidence="3">
    <location>
        <begin position="6"/>
        <end position="167"/>
    </location>
</feature>
<gene>
    <name evidence="4" type="ORF">HMPREF0202_00651</name>
</gene>
<reference evidence="4 5" key="1">
    <citation type="submission" date="2013-08" db="EMBL/GenBank/DDBJ databases">
        <authorList>
            <person name="Weinstock G."/>
            <person name="Sodergren E."/>
            <person name="Wylie T."/>
            <person name="Fulton L."/>
            <person name="Fulton R."/>
            <person name="Fronick C."/>
            <person name="O'Laughlin M."/>
            <person name="Godfrey J."/>
            <person name="Miner T."/>
            <person name="Herter B."/>
            <person name="Appelbaum E."/>
            <person name="Cordes M."/>
            <person name="Lek S."/>
            <person name="Wollam A."/>
            <person name="Pepin K.H."/>
            <person name="Palsikar V.B."/>
            <person name="Mitreva M."/>
            <person name="Wilson R.K."/>
        </authorList>
    </citation>
    <scope>NUCLEOTIDE SEQUENCE [LARGE SCALE GENOMIC DNA]</scope>
    <source>
        <strain evidence="4 5">ATCC BAA-474</strain>
    </source>
</reference>
<dbReference type="InterPro" id="IPR029044">
    <property type="entry name" value="Nucleotide-diphossugar_trans"/>
</dbReference>
<evidence type="ECO:0000256" key="2">
    <source>
        <dbReference type="ARBA" id="ARBA00022679"/>
    </source>
</evidence>
<name>U7VCH1_9FUSO</name>
<keyword evidence="2" id="KW-0808">Transferase</keyword>
<dbReference type="PANTHER" id="PTHR22916:SF51">
    <property type="entry name" value="GLYCOSYLTRANSFERASE EPSH-RELATED"/>
    <property type="match status" value="1"/>
</dbReference>